<gene>
    <name evidence="4" type="ORF">WRSd3_01362</name>
</gene>
<comment type="caution">
    <text evidence="4">The sequence shown here is derived from an EMBL/GenBank/DDBJ whole genome shotgun (WGS) entry which is preliminary data.</text>
</comment>
<evidence type="ECO:0000256" key="1">
    <source>
        <dbReference type="ARBA" id="ARBA00005801"/>
    </source>
</evidence>
<dbReference type="GO" id="GO:0004190">
    <property type="term" value="F:aspartic-type endopeptidase activity"/>
    <property type="evidence" value="ECO:0007669"/>
    <property type="project" value="InterPro"/>
</dbReference>
<dbReference type="AlphaFoldDB" id="A0A090NK39"/>
<feature type="transmembrane region" description="Helical" evidence="2">
    <location>
        <begin position="110"/>
        <end position="127"/>
    </location>
</feature>
<reference evidence="4 5" key="1">
    <citation type="submission" date="2013-10" db="EMBL/GenBank/DDBJ databases">
        <title>Draft genomes and the virulence plasmids of Sd1617 vaccine constructs: WRSd3 and WRSd5.</title>
        <authorList>
            <person name="Aksomboon Vongsawan A."/>
            <person name="Venkatesan M.M."/>
            <person name="Vaisvil B."/>
            <person name="Emel G."/>
            <person name="Kepatral V."/>
            <person name="Sethabutr O."/>
            <person name="Serichantalergs O."/>
            <person name="Mason C."/>
        </authorList>
    </citation>
    <scope>NUCLEOTIDE SEQUENCE [LARGE SCALE GENOMIC DNA]</scope>
    <source>
        <strain evidence="4 5">WRSd3</strain>
    </source>
</reference>
<evidence type="ECO:0000313" key="5">
    <source>
        <dbReference type="Proteomes" id="UP000017944"/>
    </source>
</evidence>
<dbReference type="InterPro" id="IPR050882">
    <property type="entry name" value="Prepilin_peptidase/N-MTase"/>
</dbReference>
<feature type="transmembrane region" description="Helical" evidence="2">
    <location>
        <begin position="160"/>
        <end position="177"/>
    </location>
</feature>
<sequence>MLQIIPALLVAITVVIQCLAVQMSRYRLSRMNARPPHHGLALMSGMLAAAAIILRLYQNDSAVGVLFMTIMTGCMTLMTLTDAASCRLPRPFTIMYLISGSAFRLWQGDWLTGLCSAGFWFLLLLLFRQYTSYRRKTETIGLGDVFLIAGIAIWSPPGDIPWIVATAAGGALLYLWCNRQRRITRELPFGPFLCASQYAFTFYPGGLW</sequence>
<dbReference type="InterPro" id="IPR000045">
    <property type="entry name" value="Prepilin_IV_endopep_pep"/>
</dbReference>
<feature type="domain" description="Prepilin type IV endopeptidase peptidase" evidence="3">
    <location>
        <begin position="70"/>
        <end position="168"/>
    </location>
</feature>
<dbReference type="Gene3D" id="1.20.120.1220">
    <property type="match status" value="1"/>
</dbReference>
<keyword evidence="2" id="KW-1133">Transmembrane helix</keyword>
<proteinExistence type="inferred from homology"/>
<dbReference type="PATRIC" id="fig|1401327.3.peg.1257"/>
<name>A0A090NK39_SHIDY</name>
<dbReference type="GO" id="GO:0006465">
    <property type="term" value="P:signal peptide processing"/>
    <property type="evidence" value="ECO:0007669"/>
    <property type="project" value="TreeGrafter"/>
</dbReference>
<evidence type="ECO:0000313" key="4">
    <source>
        <dbReference type="EMBL" id="ESU80596.1"/>
    </source>
</evidence>
<evidence type="ECO:0000256" key="2">
    <source>
        <dbReference type="SAM" id="Phobius"/>
    </source>
</evidence>
<keyword evidence="2" id="KW-0812">Transmembrane</keyword>
<dbReference type="GO" id="GO:0005886">
    <property type="term" value="C:plasma membrane"/>
    <property type="evidence" value="ECO:0007669"/>
    <property type="project" value="TreeGrafter"/>
</dbReference>
<accession>A0A090NK39</accession>
<feature type="transmembrane region" description="Helical" evidence="2">
    <location>
        <begin position="61"/>
        <end position="80"/>
    </location>
</feature>
<dbReference type="EMBL" id="AXUT01000094">
    <property type="protein sequence ID" value="ESU80596.1"/>
    <property type="molecule type" value="Genomic_DNA"/>
</dbReference>
<dbReference type="Pfam" id="PF01478">
    <property type="entry name" value="Peptidase_A24"/>
    <property type="match status" value="1"/>
</dbReference>
<dbReference type="PANTHER" id="PTHR30487">
    <property type="entry name" value="TYPE 4 PREPILIN-LIKE PROTEINS LEADER PEPTIDE-PROCESSING ENZYME"/>
    <property type="match status" value="1"/>
</dbReference>
<keyword evidence="2" id="KW-0472">Membrane</keyword>
<protein>
    <submittedName>
        <fullName evidence="4">Type 4 prepilin peptidase pilD</fullName>
    </submittedName>
</protein>
<dbReference type="Proteomes" id="UP000017944">
    <property type="component" value="Unassembled WGS sequence"/>
</dbReference>
<feature type="transmembrane region" description="Helical" evidence="2">
    <location>
        <begin position="36"/>
        <end position="54"/>
    </location>
</feature>
<dbReference type="RefSeq" id="WP_000939245.1">
    <property type="nucleotide sequence ID" value="NZ_AXUT01000094.1"/>
</dbReference>
<organism evidence="4 5">
    <name type="scientific">Shigella dysenteriae WRSd3</name>
    <dbReference type="NCBI Taxonomy" id="1401327"/>
    <lineage>
        <taxon>Bacteria</taxon>
        <taxon>Pseudomonadati</taxon>
        <taxon>Pseudomonadota</taxon>
        <taxon>Gammaproteobacteria</taxon>
        <taxon>Enterobacterales</taxon>
        <taxon>Enterobacteriaceae</taxon>
        <taxon>Shigella</taxon>
    </lineage>
</organism>
<comment type="similarity">
    <text evidence="1">Belongs to the peptidase A24 family.</text>
</comment>
<dbReference type="PANTHER" id="PTHR30487:SF0">
    <property type="entry name" value="PREPILIN LEADER PEPTIDASE_N-METHYLTRANSFERASE-RELATED"/>
    <property type="match status" value="1"/>
</dbReference>
<feature type="transmembrane region" description="Helical" evidence="2">
    <location>
        <begin position="139"/>
        <end position="154"/>
    </location>
</feature>
<evidence type="ECO:0000259" key="3">
    <source>
        <dbReference type="Pfam" id="PF01478"/>
    </source>
</evidence>